<dbReference type="SUPFAM" id="SSF55729">
    <property type="entry name" value="Acyl-CoA N-acyltransferases (Nat)"/>
    <property type="match status" value="1"/>
</dbReference>
<dbReference type="Pfam" id="PF00583">
    <property type="entry name" value="Acetyltransf_1"/>
    <property type="match status" value="1"/>
</dbReference>
<evidence type="ECO:0000313" key="2">
    <source>
        <dbReference type="EMBL" id="RFU24480.1"/>
    </source>
</evidence>
<evidence type="ECO:0000313" key="3">
    <source>
        <dbReference type="Proteomes" id="UP000258309"/>
    </source>
</evidence>
<dbReference type="CDD" id="cd04301">
    <property type="entry name" value="NAT_SF"/>
    <property type="match status" value="1"/>
</dbReference>
<name>A0A3E2GTR6_SCYLI</name>
<proteinExistence type="predicted"/>
<feature type="non-terminal residue" evidence="2">
    <location>
        <position position="204"/>
    </location>
</feature>
<dbReference type="InterPro" id="IPR000182">
    <property type="entry name" value="GNAT_dom"/>
</dbReference>
<protein>
    <recommendedName>
        <fullName evidence="1">N-acetyltransferase domain-containing protein</fullName>
    </recommendedName>
</protein>
<dbReference type="PANTHER" id="PTHR42791">
    <property type="entry name" value="GNAT FAMILY ACETYLTRANSFERASE"/>
    <property type="match status" value="1"/>
</dbReference>
<dbReference type="PANTHER" id="PTHR42791:SF2">
    <property type="entry name" value="N-ACETYLTRANSFERASE DOMAIN-CONTAINING PROTEIN"/>
    <property type="match status" value="1"/>
</dbReference>
<dbReference type="EMBL" id="NCSJ02000442">
    <property type="protein sequence ID" value="RFU24480.1"/>
    <property type="molecule type" value="Genomic_DNA"/>
</dbReference>
<dbReference type="Gene3D" id="3.40.630.30">
    <property type="match status" value="1"/>
</dbReference>
<dbReference type="OrthoDB" id="2832510at2759"/>
<comment type="caution">
    <text evidence="2">The sequence shown here is derived from an EMBL/GenBank/DDBJ whole genome shotgun (WGS) entry which is preliminary data.</text>
</comment>
<accession>A0A3E2GTR6</accession>
<keyword evidence="3" id="KW-1185">Reference proteome</keyword>
<organism evidence="2 3">
    <name type="scientific">Scytalidium lignicola</name>
    <name type="common">Hyphomycete</name>
    <dbReference type="NCBI Taxonomy" id="5539"/>
    <lineage>
        <taxon>Eukaryota</taxon>
        <taxon>Fungi</taxon>
        <taxon>Dikarya</taxon>
        <taxon>Ascomycota</taxon>
        <taxon>Pezizomycotina</taxon>
        <taxon>Leotiomycetes</taxon>
        <taxon>Leotiomycetes incertae sedis</taxon>
        <taxon>Scytalidium</taxon>
    </lineage>
</organism>
<dbReference type="Proteomes" id="UP000258309">
    <property type="component" value="Unassembled WGS sequence"/>
</dbReference>
<gene>
    <name evidence="2" type="ORF">B7463_g11859</name>
</gene>
<dbReference type="PROSITE" id="PS51186">
    <property type="entry name" value="GNAT"/>
    <property type="match status" value="1"/>
</dbReference>
<dbReference type="GO" id="GO:0016747">
    <property type="term" value="F:acyltransferase activity, transferring groups other than amino-acyl groups"/>
    <property type="evidence" value="ECO:0007669"/>
    <property type="project" value="InterPro"/>
</dbReference>
<reference evidence="2 3" key="1">
    <citation type="submission" date="2018-05" db="EMBL/GenBank/DDBJ databases">
        <title>Draft genome sequence of Scytalidium lignicola DSM 105466, a ubiquitous saprotrophic fungus.</title>
        <authorList>
            <person name="Buettner E."/>
            <person name="Gebauer A.M."/>
            <person name="Hofrichter M."/>
            <person name="Liers C."/>
            <person name="Kellner H."/>
        </authorList>
    </citation>
    <scope>NUCLEOTIDE SEQUENCE [LARGE SCALE GENOMIC DNA]</scope>
    <source>
        <strain evidence="2 3">DSM 105466</strain>
    </source>
</reference>
<feature type="non-terminal residue" evidence="2">
    <location>
        <position position="1"/>
    </location>
</feature>
<dbReference type="InterPro" id="IPR052523">
    <property type="entry name" value="Trichothecene_AcTrans"/>
</dbReference>
<dbReference type="STRING" id="5539.A0A3E2GTR6"/>
<dbReference type="AlphaFoldDB" id="A0A3E2GTR6"/>
<sequence>MSLTVKTAFEEDFLAMYKMDIAANATHPVYVIPWEAASSGARKAFILDRYKYLYHSRNPECTFLVAMAGDEIVGYLLYQKPPGEEEPEEWNPDFPDGTNLRFFDKVMEEVKVAKKQYDLKDCWALEGFAVHPNWQRKGVGSMLLKKFLESVDADHAKCYVHSSRTGKSLYEKFGFKAMGVVTIDLNEFGDYEPYATWDMLREAV</sequence>
<dbReference type="InterPro" id="IPR016181">
    <property type="entry name" value="Acyl_CoA_acyltransferase"/>
</dbReference>
<feature type="domain" description="N-acetyltransferase" evidence="1">
    <location>
        <begin position="3"/>
        <end position="204"/>
    </location>
</feature>
<evidence type="ECO:0000259" key="1">
    <source>
        <dbReference type="PROSITE" id="PS51186"/>
    </source>
</evidence>
<dbReference type="OMA" id="RDCYLMA"/>